<dbReference type="NCBIfam" id="NF002825">
    <property type="entry name" value="PRK02999.1"/>
    <property type="match status" value="1"/>
</dbReference>
<feature type="binding site" evidence="11">
    <location>
        <position position="312"/>
    </location>
    <ligand>
        <name>acetyl-CoA</name>
        <dbReference type="ChEBI" id="CHEBI:57288"/>
    </ligand>
</feature>
<dbReference type="GO" id="GO:0009436">
    <property type="term" value="P:glyoxylate catabolic process"/>
    <property type="evidence" value="ECO:0007669"/>
    <property type="project" value="TreeGrafter"/>
</dbReference>
<dbReference type="InterPro" id="IPR044856">
    <property type="entry name" value="Malate_synth_C_sf"/>
</dbReference>
<dbReference type="Pfam" id="PF20659">
    <property type="entry name" value="MS_C"/>
    <property type="match status" value="1"/>
</dbReference>
<feature type="binding site" evidence="11">
    <location>
        <position position="117"/>
    </location>
    <ligand>
        <name>acetyl-CoA</name>
        <dbReference type="ChEBI" id="CHEBI:57288"/>
    </ligand>
</feature>
<evidence type="ECO:0000256" key="10">
    <source>
        <dbReference type="ARBA" id="ARBA00054368"/>
    </source>
</evidence>
<dbReference type="SUPFAM" id="SSF51645">
    <property type="entry name" value="Malate synthase G"/>
    <property type="match status" value="1"/>
</dbReference>
<keyword evidence="5 11" id="KW-0808">Transferase</keyword>
<comment type="subcellular location">
    <subcellularLocation>
        <location evidence="11 14">Cytoplasm</location>
    </subcellularLocation>
</comment>
<evidence type="ECO:0000256" key="8">
    <source>
        <dbReference type="ARBA" id="ARBA00023097"/>
    </source>
</evidence>
<comment type="function">
    <text evidence="10 11">Involved in the glycolate utilization. Catalyzes the condensation and subsequent hydrolysis of acetyl-coenzyme A (acetyl-CoA) and glyoxylate to form malate and CoA.</text>
</comment>
<dbReference type="InterPro" id="IPR011076">
    <property type="entry name" value="Malate_synth_sf"/>
</dbReference>
<proteinExistence type="inferred from homology"/>
<dbReference type="InterPro" id="IPR001465">
    <property type="entry name" value="Malate_synthase_TIM"/>
</dbReference>
<dbReference type="InterPro" id="IPR048355">
    <property type="entry name" value="MS_C"/>
</dbReference>
<dbReference type="FunFam" id="3.20.20.360:FF:000002">
    <property type="entry name" value="Malate synthase G"/>
    <property type="match status" value="1"/>
</dbReference>
<dbReference type="GO" id="GO:0005829">
    <property type="term" value="C:cytosol"/>
    <property type="evidence" value="ECO:0007669"/>
    <property type="project" value="TreeGrafter"/>
</dbReference>
<evidence type="ECO:0000256" key="15">
    <source>
        <dbReference type="SAM" id="MobiDB-lite"/>
    </source>
</evidence>
<dbReference type="NCBIfam" id="TIGR01345">
    <property type="entry name" value="malate_syn_G"/>
    <property type="match status" value="1"/>
</dbReference>
<feature type="modified residue" description="Cysteine sulfenic acid (-SOH)" evidence="11">
    <location>
        <position position="615"/>
    </location>
</feature>
<comment type="pathway">
    <text evidence="11 14">Carbohydrate metabolism; glyoxylate cycle; (S)-malate from isocitrate: step 2/2.</text>
</comment>
<dbReference type="PANTHER" id="PTHR42739:SF1">
    <property type="entry name" value="MALATE SYNTHASE G"/>
    <property type="match status" value="1"/>
</dbReference>
<evidence type="ECO:0000256" key="9">
    <source>
        <dbReference type="ARBA" id="ARBA00047918"/>
    </source>
</evidence>
<keyword evidence="8 11" id="KW-0558">Oxidation</keyword>
<comment type="cofactor">
    <cofactor evidence="1 11">
        <name>Mg(2+)</name>
        <dbReference type="ChEBI" id="CHEBI:18420"/>
    </cofactor>
</comment>
<feature type="binding site" evidence="11">
    <location>
        <begin position="456"/>
        <end position="459"/>
    </location>
    <ligand>
        <name>glyoxylate</name>
        <dbReference type="ChEBI" id="CHEBI:36655"/>
    </ligand>
</feature>
<keyword evidence="2 11" id="KW-0329">Glyoxylate bypass</keyword>
<dbReference type="EMBL" id="CP016616">
    <property type="protein sequence ID" value="ANY79750.1"/>
    <property type="molecule type" value="Genomic_DNA"/>
</dbReference>
<evidence type="ECO:0000259" key="16">
    <source>
        <dbReference type="Pfam" id="PF01274"/>
    </source>
</evidence>
<evidence type="ECO:0000313" key="20">
    <source>
        <dbReference type="EMBL" id="ANY79750.1"/>
    </source>
</evidence>
<reference evidence="20" key="1">
    <citation type="submission" date="2016-07" db="EMBL/GenBank/DDBJ databases">
        <title>Microvirga ossetica sp. nov. a new species of rhizobia isolated from root nodules of the legume species Vicia alpestris Steven originated from North Ossetia region in the Caucasus.</title>
        <authorList>
            <person name="Safronova V.I."/>
            <person name="Kuznetsova I.G."/>
            <person name="Sazanova A.L."/>
            <person name="Belimov A."/>
            <person name="Andronov E."/>
            <person name="Osledkin Y.S."/>
            <person name="Onishchuk O.P."/>
            <person name="Kurchak O.N."/>
            <person name="Shaposhnikov A.I."/>
            <person name="Willems A."/>
            <person name="Tikhonovich I.A."/>
        </authorList>
    </citation>
    <scope>NUCLEOTIDE SEQUENCE [LARGE SCALE GENOMIC DNA]</scope>
    <source>
        <strain evidence="20">V5/3M</strain>
    </source>
</reference>
<feature type="binding site" evidence="11">
    <location>
        <position position="275"/>
    </location>
    <ligand>
        <name>acetyl-CoA</name>
        <dbReference type="ChEBI" id="CHEBI:57288"/>
    </ligand>
</feature>
<evidence type="ECO:0000256" key="14">
    <source>
        <dbReference type="RuleBase" id="RU003572"/>
    </source>
</evidence>
<evidence type="ECO:0000259" key="19">
    <source>
        <dbReference type="Pfam" id="PF20659"/>
    </source>
</evidence>
<evidence type="ECO:0000256" key="1">
    <source>
        <dbReference type="ARBA" id="ARBA00001946"/>
    </source>
</evidence>
<comment type="similarity">
    <text evidence="11 14">Belongs to the malate synthase family. GlcB subfamily.</text>
</comment>
<evidence type="ECO:0000256" key="6">
    <source>
        <dbReference type="ARBA" id="ARBA00022723"/>
    </source>
</evidence>
<feature type="binding site" evidence="11">
    <location>
        <position position="459"/>
    </location>
    <ligand>
        <name>Mg(2+)</name>
        <dbReference type="ChEBI" id="CHEBI:18420"/>
    </ligand>
</feature>
<keyword evidence="4 11" id="KW-0816">Tricarboxylic acid cycle</keyword>
<dbReference type="Gene3D" id="1.20.1220.12">
    <property type="entry name" value="Malate synthase, domain III"/>
    <property type="match status" value="1"/>
</dbReference>
<gene>
    <name evidence="11" type="primary">glcB</name>
    <name evidence="20" type="ORF">BB934_17225</name>
</gene>
<sequence>MTRVQTNGLQVAPVLHDFIEREAIAGTGLSSAAFWEGLAGLVRDFAPRDRELLAVRDKIQGQIDEYHRGLAGKAFDQAKYEQFLRDIGYVLPEPEDFSVQTQHVDDEIARIAGPQLVVPVSNARYALNAANARWGSLYDALYGTDAISEEDGAGRSGGYNKARGAKVVEHARAVLDEAAPLAGGSHEDAASYAVQGGTLVVTLRDGTETGLSDPARFVGYQGDAASPSSVLLRHNNLHLDIRIDRSHPIGAEDPAGIADLVMESAVSTIMDLEDSVAAVDADDKVQIYRTWLGLMRGDLAESFEKGGRTVERRLNPDRVYTMPNGGELRLHGRSLMLVRNVGHHMFTDAVLDEEGREIPETILDAAITSLIAIHDLKGQGPLRNSRAGSVYIVKPKMHGPDEVAFANDLFGAVEDMLGLARNTLKMGIMDEERRTSVNLKACIRAAAERIVFINTGFLDRTGDEIHTSMEAGPMVRKNDMRSTAWIKAYEDNNVDVGLLCGLPGKAQIGKGMWAAPDRMADMLAQKVGHPQSGANTAWVPSPTAATLHALHYHQVNVPARQEELMSRERAKLSDILTIPVSQSNWAPDAVQQELDNNCQGILGYVVRWVDQGVGCSKVPDIHDVGLMEDRATLRISSQHLANWLRHGIVSDDQVMQTLRRMAEVVDRQNAGDSLYRPMAPKFEGPAWNAACDLIFKGREQPNGYTEWILHARRREAKAAGAPDRAEDSGVKTKKK</sequence>
<evidence type="ECO:0000256" key="13">
    <source>
        <dbReference type="PIRSR" id="PIRSR601465-50"/>
    </source>
</evidence>
<feature type="region of interest" description="Disordered" evidence="15">
    <location>
        <begin position="714"/>
        <end position="735"/>
    </location>
</feature>
<dbReference type="HAMAP" id="MF_00641">
    <property type="entry name" value="Malate_synth_G"/>
    <property type="match status" value="1"/>
</dbReference>
<dbReference type="InterPro" id="IPR048357">
    <property type="entry name" value="MSG_insertion"/>
</dbReference>
<organism evidence="20">
    <name type="scientific">Microvirga ossetica</name>
    <dbReference type="NCBI Taxonomy" id="1882682"/>
    <lineage>
        <taxon>Bacteria</taxon>
        <taxon>Pseudomonadati</taxon>
        <taxon>Pseudomonadota</taxon>
        <taxon>Alphaproteobacteria</taxon>
        <taxon>Hyphomicrobiales</taxon>
        <taxon>Methylobacteriaceae</taxon>
        <taxon>Microvirga</taxon>
    </lineage>
</organism>
<protein>
    <recommendedName>
        <fullName evidence="11 12">Malate synthase G</fullName>
        <ecNumber evidence="11 12">2.3.3.9</ecNumber>
    </recommendedName>
</protein>
<name>A0A1B2EIE8_9HYPH</name>
<dbReference type="Pfam" id="PF01274">
    <property type="entry name" value="MS_TIM-barrel"/>
    <property type="match status" value="1"/>
</dbReference>
<feature type="binding site" evidence="11">
    <location>
        <position position="431"/>
    </location>
    <ligand>
        <name>Mg(2+)</name>
        <dbReference type="ChEBI" id="CHEBI:18420"/>
    </ligand>
</feature>
<dbReference type="UniPathway" id="UPA00703">
    <property type="reaction ID" value="UER00720"/>
</dbReference>
<keyword evidence="3 11" id="KW-0963">Cytoplasm</keyword>
<dbReference type="InterPro" id="IPR048356">
    <property type="entry name" value="MS_N"/>
</dbReference>
<dbReference type="Gene3D" id="3.20.20.360">
    <property type="entry name" value="Malate synthase, domain 3"/>
    <property type="match status" value="2"/>
</dbReference>
<dbReference type="Pfam" id="PF20656">
    <property type="entry name" value="MS_N"/>
    <property type="match status" value="1"/>
</dbReference>
<dbReference type="GO" id="GO:0000287">
    <property type="term" value="F:magnesium ion binding"/>
    <property type="evidence" value="ECO:0007669"/>
    <property type="project" value="TreeGrafter"/>
</dbReference>
<evidence type="ECO:0000256" key="5">
    <source>
        <dbReference type="ARBA" id="ARBA00022679"/>
    </source>
</evidence>
<dbReference type="AlphaFoldDB" id="A0A1B2EIE8"/>
<evidence type="ECO:0000256" key="4">
    <source>
        <dbReference type="ARBA" id="ARBA00022532"/>
    </source>
</evidence>
<dbReference type="GO" id="GO:0006099">
    <property type="term" value="P:tricarboxylic acid cycle"/>
    <property type="evidence" value="ECO:0007669"/>
    <property type="project" value="UniProtKB-KW"/>
</dbReference>
<evidence type="ECO:0000256" key="12">
    <source>
        <dbReference type="NCBIfam" id="TIGR01345"/>
    </source>
</evidence>
<evidence type="ECO:0000256" key="7">
    <source>
        <dbReference type="ARBA" id="ARBA00022842"/>
    </source>
</evidence>
<feature type="domain" description="Malate synthase TIM barrel" evidence="16">
    <location>
        <begin position="336"/>
        <end position="575"/>
    </location>
</feature>
<feature type="domain" description="Malate synthase C-terminal" evidence="19">
    <location>
        <begin position="590"/>
        <end position="693"/>
    </location>
</feature>
<feature type="binding site" evidence="11">
    <location>
        <position position="339"/>
    </location>
    <ligand>
        <name>glyoxylate</name>
        <dbReference type="ChEBI" id="CHEBI:36655"/>
    </ligand>
</feature>
<evidence type="ECO:0000256" key="11">
    <source>
        <dbReference type="HAMAP-Rule" id="MF_00641"/>
    </source>
</evidence>
<feature type="binding site" evidence="11">
    <location>
        <position position="540"/>
    </location>
    <ligand>
        <name>acetyl-CoA</name>
        <dbReference type="ChEBI" id="CHEBI:57288"/>
    </ligand>
</feature>
<feature type="binding site" evidence="11">
    <location>
        <position position="431"/>
    </location>
    <ligand>
        <name>glyoxylate</name>
        <dbReference type="ChEBI" id="CHEBI:36655"/>
    </ligand>
</feature>
<comment type="subunit">
    <text evidence="11">Monomer.</text>
</comment>
<dbReference type="InterPro" id="IPR046363">
    <property type="entry name" value="MS_N_TIM-barrel_dom"/>
</dbReference>
<feature type="active site" description="Proton acceptor" evidence="11 13">
    <location>
        <position position="339"/>
    </location>
</feature>
<dbReference type="InterPro" id="IPR006253">
    <property type="entry name" value="Malate_synthG"/>
</dbReference>
<dbReference type="Pfam" id="PF20658">
    <property type="entry name" value="MSG_insertion"/>
    <property type="match status" value="1"/>
</dbReference>
<accession>A0A1B2EIE8</accession>
<feature type="domain" description="Malate synthase G alpha-beta insertion" evidence="18">
    <location>
        <begin position="159"/>
        <end position="234"/>
    </location>
</feature>
<evidence type="ECO:0000256" key="3">
    <source>
        <dbReference type="ARBA" id="ARBA00022490"/>
    </source>
</evidence>
<evidence type="ECO:0000259" key="17">
    <source>
        <dbReference type="Pfam" id="PF20656"/>
    </source>
</evidence>
<dbReference type="PANTHER" id="PTHR42739">
    <property type="entry name" value="MALATE SYNTHASE G"/>
    <property type="match status" value="1"/>
</dbReference>
<feature type="domain" description="Malate synthase N-terminal" evidence="17">
    <location>
        <begin position="16"/>
        <end position="68"/>
    </location>
</feature>
<dbReference type="KEGG" id="moc:BB934_17225"/>
<feature type="active site" description="Proton donor" evidence="11 13">
    <location>
        <position position="629"/>
    </location>
</feature>
<feature type="binding site" evidence="11">
    <location>
        <begin position="124"/>
        <end position="125"/>
    </location>
    <ligand>
        <name>acetyl-CoA</name>
        <dbReference type="ChEBI" id="CHEBI:57288"/>
    </ligand>
</feature>
<dbReference type="RefSeq" id="WP_099510770.1">
    <property type="nucleotide sequence ID" value="NZ_CP016616.1"/>
</dbReference>
<evidence type="ECO:0000256" key="2">
    <source>
        <dbReference type="ARBA" id="ARBA00022435"/>
    </source>
</evidence>
<dbReference type="GO" id="GO:0004474">
    <property type="term" value="F:malate synthase activity"/>
    <property type="evidence" value="ECO:0007669"/>
    <property type="project" value="UniProtKB-UniRule"/>
</dbReference>
<evidence type="ECO:0000259" key="18">
    <source>
        <dbReference type="Pfam" id="PF20658"/>
    </source>
</evidence>
<keyword evidence="6 11" id="KW-0479">Metal-binding</keyword>
<comment type="caution">
    <text evidence="11">Lacks conserved residue(s) required for the propagation of feature annotation.</text>
</comment>
<dbReference type="EC" id="2.3.3.9" evidence="11 12"/>
<dbReference type="GO" id="GO:0006097">
    <property type="term" value="P:glyoxylate cycle"/>
    <property type="evidence" value="ECO:0007669"/>
    <property type="project" value="UniProtKB-UniRule"/>
</dbReference>
<keyword evidence="7 11" id="KW-0460">Magnesium</keyword>
<comment type="catalytic activity">
    <reaction evidence="9 11 14">
        <text>glyoxylate + acetyl-CoA + H2O = (S)-malate + CoA + H(+)</text>
        <dbReference type="Rhea" id="RHEA:18181"/>
        <dbReference type="ChEBI" id="CHEBI:15377"/>
        <dbReference type="ChEBI" id="CHEBI:15378"/>
        <dbReference type="ChEBI" id="CHEBI:15589"/>
        <dbReference type="ChEBI" id="CHEBI:36655"/>
        <dbReference type="ChEBI" id="CHEBI:57287"/>
        <dbReference type="ChEBI" id="CHEBI:57288"/>
        <dbReference type="EC" id="2.3.3.9"/>
    </reaction>
</comment>
<feature type="compositionally biased region" description="Basic and acidic residues" evidence="15">
    <location>
        <begin position="723"/>
        <end position="735"/>
    </location>
</feature>
<dbReference type="OrthoDB" id="9762054at2"/>